<evidence type="ECO:0000313" key="1">
    <source>
        <dbReference type="EMBL" id="CAB4180343.1"/>
    </source>
</evidence>
<accession>A0A6J5Q8J0</accession>
<organism evidence="1">
    <name type="scientific">uncultured Caudovirales phage</name>
    <dbReference type="NCBI Taxonomy" id="2100421"/>
    <lineage>
        <taxon>Viruses</taxon>
        <taxon>Duplodnaviria</taxon>
        <taxon>Heunggongvirae</taxon>
        <taxon>Uroviricota</taxon>
        <taxon>Caudoviricetes</taxon>
        <taxon>Peduoviridae</taxon>
        <taxon>Maltschvirus</taxon>
        <taxon>Maltschvirus maltsch</taxon>
    </lineage>
</organism>
<gene>
    <name evidence="1" type="ORF">UFOVP1052_20</name>
</gene>
<name>A0A6J5Q8J0_9CAUD</name>
<proteinExistence type="predicted"/>
<reference evidence="1" key="1">
    <citation type="submission" date="2020-05" db="EMBL/GenBank/DDBJ databases">
        <authorList>
            <person name="Chiriac C."/>
            <person name="Salcher M."/>
            <person name="Ghai R."/>
            <person name="Kavagutti S V."/>
        </authorList>
    </citation>
    <scope>NUCLEOTIDE SEQUENCE</scope>
</reference>
<dbReference type="EMBL" id="LR797000">
    <property type="protein sequence ID" value="CAB4180343.1"/>
    <property type="molecule type" value="Genomic_DNA"/>
</dbReference>
<protein>
    <submittedName>
        <fullName evidence="1">Uncharacterized protein</fullName>
    </submittedName>
</protein>
<sequence>MPGVAVVDSGNYSLEIDTGFLVDAFTLDSA</sequence>
<feature type="non-terminal residue" evidence="1">
    <location>
        <position position="30"/>
    </location>
</feature>